<dbReference type="EMBL" id="LAZR01013924">
    <property type="protein sequence ID" value="KKM19714.1"/>
    <property type="molecule type" value="Genomic_DNA"/>
</dbReference>
<evidence type="ECO:0000313" key="1">
    <source>
        <dbReference type="EMBL" id="KKM19714.1"/>
    </source>
</evidence>
<dbReference type="AlphaFoldDB" id="A0A0F9IIV6"/>
<reference evidence="1" key="1">
    <citation type="journal article" date="2015" name="Nature">
        <title>Complex archaea that bridge the gap between prokaryotes and eukaryotes.</title>
        <authorList>
            <person name="Spang A."/>
            <person name="Saw J.H."/>
            <person name="Jorgensen S.L."/>
            <person name="Zaremba-Niedzwiedzka K."/>
            <person name="Martijn J."/>
            <person name="Lind A.E."/>
            <person name="van Eijk R."/>
            <person name="Schleper C."/>
            <person name="Guy L."/>
            <person name="Ettema T.J."/>
        </authorList>
    </citation>
    <scope>NUCLEOTIDE SEQUENCE</scope>
</reference>
<organism evidence="1">
    <name type="scientific">marine sediment metagenome</name>
    <dbReference type="NCBI Taxonomy" id="412755"/>
    <lineage>
        <taxon>unclassified sequences</taxon>
        <taxon>metagenomes</taxon>
        <taxon>ecological metagenomes</taxon>
    </lineage>
</organism>
<sequence length="77" mass="8368">MTRNKALKDALAKHLGIDSVDVLQGKGGFWVKGQGFWTIAKARRVTGIKATPRPRRERITAYGDYATIAAIGGRLNG</sequence>
<protein>
    <submittedName>
        <fullName evidence="1">Uncharacterized protein</fullName>
    </submittedName>
</protein>
<proteinExistence type="predicted"/>
<comment type="caution">
    <text evidence="1">The sequence shown here is derived from an EMBL/GenBank/DDBJ whole genome shotgun (WGS) entry which is preliminary data.</text>
</comment>
<accession>A0A0F9IIV6</accession>
<name>A0A0F9IIV6_9ZZZZ</name>
<gene>
    <name evidence="1" type="ORF">LCGC14_1652790</name>
</gene>